<reference evidence="6" key="1">
    <citation type="submission" date="2020-08" db="EMBL/GenBank/DDBJ databases">
        <authorList>
            <person name="Liu C."/>
            <person name="Sun Q."/>
        </authorList>
    </citation>
    <scope>NUCLEOTIDE SEQUENCE</scope>
    <source>
        <strain evidence="6">BX16</strain>
    </source>
</reference>
<proteinExistence type="predicted"/>
<gene>
    <name evidence="6" type="primary">fabK</name>
    <name evidence="6" type="ORF">H8876_03450</name>
</gene>
<evidence type="ECO:0000313" key="7">
    <source>
        <dbReference type="Proteomes" id="UP000644115"/>
    </source>
</evidence>
<dbReference type="Proteomes" id="UP000644115">
    <property type="component" value="Unassembled WGS sequence"/>
</dbReference>
<evidence type="ECO:0000256" key="5">
    <source>
        <dbReference type="ARBA" id="ARBA00023002"/>
    </source>
</evidence>
<comment type="function">
    <text evidence="1">Nitronate monooxygenase that uses molecular oxygen to catalyze the oxidative denitrification of alkyl nitronates. Acts on propionate 3-nitronate (P3N), the presumed physiological substrate. Probably functions in the detoxification of P3N, a metabolic poison produced by plants and fungi as a defense mechanism.</text>
</comment>
<dbReference type="RefSeq" id="WP_249286535.1">
    <property type="nucleotide sequence ID" value="NZ_JACRWC010000048.1"/>
</dbReference>
<dbReference type="InterPro" id="IPR017569">
    <property type="entry name" value="Enoyl_ACP_red-II_put"/>
</dbReference>
<keyword evidence="3" id="KW-0285">Flavoprotein</keyword>
<dbReference type="SUPFAM" id="SSF51412">
    <property type="entry name" value="Inosine monophosphate dehydrogenase (IMPDH)"/>
    <property type="match status" value="1"/>
</dbReference>
<dbReference type="PANTHER" id="PTHR32332:SF20">
    <property type="entry name" value="2-NITROPROPANE DIOXYGENASE-LIKE PROTEIN"/>
    <property type="match status" value="1"/>
</dbReference>
<dbReference type="Pfam" id="PF03060">
    <property type="entry name" value="NMO"/>
    <property type="match status" value="1"/>
</dbReference>
<accession>A0A923NCT7</accession>
<evidence type="ECO:0000256" key="1">
    <source>
        <dbReference type="ARBA" id="ARBA00003535"/>
    </source>
</evidence>
<dbReference type="InterPro" id="IPR013785">
    <property type="entry name" value="Aldolase_TIM"/>
</dbReference>
<evidence type="ECO:0000256" key="4">
    <source>
        <dbReference type="ARBA" id="ARBA00022643"/>
    </source>
</evidence>
<dbReference type="PANTHER" id="PTHR32332">
    <property type="entry name" value="2-NITROPROPANE DIOXYGENASE"/>
    <property type="match status" value="1"/>
</dbReference>
<protein>
    <recommendedName>
        <fullName evidence="2">Probable nitronate monooxygenase</fullName>
    </recommendedName>
</protein>
<keyword evidence="4" id="KW-0288">FMN</keyword>
<sequence>MINVCEILGTEYPIIQGAMARIAECNLAAAVSNGGGLGIIASGGESADWLRDQIAKVREMTDKPFGVNIMLLADNVEELIDVVCEEKVPVVTTGAGNPGKYIAKMKEAGIKVVPVVANLALATRVERAGADAVVAEGTEAGGHIGETTTMALVPQMVDALDIPVIAAGGIADGRGIAAAYMLGAQGVQVGTRFLVANECIVAQGYKDAIIKAKDSSTVATGRSTGHPVRIIKNKLARKILSLEKQNAPEEEINQLCTGTLAAAVRDGDSDNGNIMSGQIAGLVKKEQPAAEIIEEMFKEVEEIYEDRNRICRAGRTV</sequence>
<dbReference type="InterPro" id="IPR004136">
    <property type="entry name" value="NMO"/>
</dbReference>
<dbReference type="GO" id="GO:0018580">
    <property type="term" value="F:nitronate monooxygenase activity"/>
    <property type="evidence" value="ECO:0007669"/>
    <property type="project" value="InterPro"/>
</dbReference>
<name>A0A923NCT7_9FIRM</name>
<keyword evidence="5" id="KW-0560">Oxidoreductase</keyword>
<dbReference type="NCBIfam" id="TIGR03151">
    <property type="entry name" value="enACPred_II"/>
    <property type="match status" value="1"/>
</dbReference>
<comment type="caution">
    <text evidence="6">The sequence shown here is derived from an EMBL/GenBank/DDBJ whole genome shotgun (WGS) entry which is preliminary data.</text>
</comment>
<dbReference type="AlphaFoldDB" id="A0A923NCT7"/>
<evidence type="ECO:0000256" key="2">
    <source>
        <dbReference type="ARBA" id="ARBA00013457"/>
    </source>
</evidence>
<keyword evidence="7" id="KW-1185">Reference proteome</keyword>
<evidence type="ECO:0000256" key="3">
    <source>
        <dbReference type="ARBA" id="ARBA00022630"/>
    </source>
</evidence>
<evidence type="ECO:0000313" key="6">
    <source>
        <dbReference type="EMBL" id="MBC5999054.1"/>
    </source>
</evidence>
<dbReference type="CDD" id="cd04730">
    <property type="entry name" value="NPD_like"/>
    <property type="match status" value="1"/>
</dbReference>
<dbReference type="EMBL" id="JACRWC010000048">
    <property type="protein sequence ID" value="MBC5999054.1"/>
    <property type="molecule type" value="Genomic_DNA"/>
</dbReference>
<dbReference type="Gene3D" id="3.20.20.70">
    <property type="entry name" value="Aldolase class I"/>
    <property type="match status" value="1"/>
</dbReference>
<organism evidence="6 7">
    <name type="scientific">Lentihominibacter faecis</name>
    <dbReference type="NCBI Taxonomy" id="2764712"/>
    <lineage>
        <taxon>Bacteria</taxon>
        <taxon>Bacillati</taxon>
        <taxon>Bacillota</taxon>
        <taxon>Clostridia</taxon>
        <taxon>Peptostreptococcales</taxon>
        <taxon>Anaerovoracaceae</taxon>
        <taxon>Lentihominibacter</taxon>
    </lineage>
</organism>